<keyword evidence="5 7" id="KW-0503">Monooxygenase</keyword>
<dbReference type="InterPro" id="IPR036396">
    <property type="entry name" value="Cyt_P450_sf"/>
</dbReference>
<dbReference type="InterPro" id="IPR002401">
    <property type="entry name" value="Cyt_P450_E_grp-I"/>
</dbReference>
<reference evidence="9" key="1">
    <citation type="submission" date="2012-08" db="EMBL/GenBank/DDBJ databases">
        <title>Genome analysis of Colletotrichum orbiculare and Colletotrichum fructicola.</title>
        <authorList>
            <person name="Gan P.H.P."/>
            <person name="Ikeda K."/>
            <person name="Irieda H."/>
            <person name="Narusaka M."/>
            <person name="O'Connell R.J."/>
            <person name="Narusaka Y."/>
            <person name="Takano Y."/>
            <person name="Kubo Y."/>
            <person name="Shirasu K."/>
        </authorList>
    </citation>
    <scope>NUCLEOTIDE SEQUENCE</scope>
    <source>
        <strain evidence="9">Nara gc5</strain>
    </source>
</reference>
<evidence type="ECO:0000256" key="4">
    <source>
        <dbReference type="ARBA" id="ARBA00023004"/>
    </source>
</evidence>
<comment type="cofactor">
    <cofactor evidence="6">
        <name>heme</name>
        <dbReference type="ChEBI" id="CHEBI:30413"/>
    </cofactor>
</comment>
<evidence type="ECO:0000256" key="1">
    <source>
        <dbReference type="ARBA" id="ARBA00010617"/>
    </source>
</evidence>
<dbReference type="GO" id="GO:0016705">
    <property type="term" value="F:oxidoreductase activity, acting on paired donors, with incorporation or reduction of molecular oxygen"/>
    <property type="evidence" value="ECO:0007669"/>
    <property type="project" value="InterPro"/>
</dbReference>
<keyword evidence="4 6" id="KW-0408">Iron</keyword>
<dbReference type="InterPro" id="IPR050364">
    <property type="entry name" value="Cytochrome_P450_fung"/>
</dbReference>
<evidence type="ECO:0000256" key="5">
    <source>
        <dbReference type="ARBA" id="ARBA00023033"/>
    </source>
</evidence>
<dbReference type="HOGENOM" id="CLU_001570_2_1_1"/>
<evidence type="ECO:0000256" key="7">
    <source>
        <dbReference type="RuleBase" id="RU000461"/>
    </source>
</evidence>
<keyword evidence="3 7" id="KW-0560">Oxidoreductase</keyword>
<accession>L2FVC2</accession>
<keyword evidence="6 7" id="KW-0349">Heme</keyword>
<sequence length="565" mass="63942">MGVTVAESRVVGMVLNNPTLAILGAVILGLAVWVRRRGKSTARLPPQPPATPVLGHLPELIRENKTRTWHLRLNEWARTYGPIFGVRSGYIVDYYINSDVMVKEIFDKKSAQTADRPTWIMSSTILNNDFNVLFLKASDPTWKLADEWLKNQRKVINQLVTNVQKADEIIPLLEYETLKFLHENVTDANGGLAGARLYQAIGRYTYSAFATAFMGMDIPDTDDAVIPFIMEAETQIINTFPGMNVIDLMPSLGKLPMFLKPWERKGRARYRRDLTWAMKRLEAAQDRLAKGDPSLENTFWGSVLQSDDLRGMSCKEEVAILGLSLIVGAADTENALPESDDDVDVPGSDDDVSRDRVVGERIPVYDDLKSIPYLRMMMKELWRWRPPVALGHPHITARDLQVGEYCLPKGARLHINAYAISHDPARHEDPERFWPERFKDDETTTMESMNAQDPTKRDHFAFGAGRRGCPGYHVAERSFVITMMRILWAFDIAPAPGTKSTLEFADYAGELPGNPADDMPVKLTYRSESRKKIVMDVFERETAARPAMMPLNMGEKRIPKPEEYL</sequence>
<protein>
    <submittedName>
        <fullName evidence="9">Cytochrome p450</fullName>
    </submittedName>
</protein>
<evidence type="ECO:0000256" key="2">
    <source>
        <dbReference type="ARBA" id="ARBA00022723"/>
    </source>
</evidence>
<dbReference type="PANTHER" id="PTHR46300">
    <property type="entry name" value="P450, PUTATIVE (EUROFUNG)-RELATED-RELATED"/>
    <property type="match status" value="1"/>
</dbReference>
<feature type="binding site" description="axial binding residue" evidence="6">
    <location>
        <position position="469"/>
    </location>
    <ligand>
        <name>heme</name>
        <dbReference type="ChEBI" id="CHEBI:30413"/>
    </ligand>
    <ligandPart>
        <name>Fe</name>
        <dbReference type="ChEBI" id="CHEBI:18248"/>
    </ligandPart>
</feature>
<dbReference type="SUPFAM" id="SSF48264">
    <property type="entry name" value="Cytochrome P450"/>
    <property type="match status" value="1"/>
</dbReference>
<organism evidence="9">
    <name type="scientific">Colletotrichum fructicola (strain Nara gc5)</name>
    <name type="common">Anthracnose fungus</name>
    <name type="synonym">Colletotrichum gloeosporioides (strain Nara gc5)</name>
    <dbReference type="NCBI Taxonomy" id="1213859"/>
    <lineage>
        <taxon>Eukaryota</taxon>
        <taxon>Fungi</taxon>
        <taxon>Dikarya</taxon>
        <taxon>Ascomycota</taxon>
        <taxon>Pezizomycotina</taxon>
        <taxon>Sordariomycetes</taxon>
        <taxon>Hypocreomycetidae</taxon>
        <taxon>Glomerellales</taxon>
        <taxon>Glomerellaceae</taxon>
        <taxon>Colletotrichum</taxon>
        <taxon>Colletotrichum gloeosporioides species complex</taxon>
    </lineage>
</organism>
<name>L2FVC2_COLFN</name>
<keyword evidence="2 6" id="KW-0479">Metal-binding</keyword>
<dbReference type="PANTHER" id="PTHR46300:SF2">
    <property type="entry name" value="CYTOCHROME P450 MONOOXYGENASE ALNH-RELATED"/>
    <property type="match status" value="1"/>
</dbReference>
<feature type="transmembrane region" description="Helical" evidence="8">
    <location>
        <begin position="15"/>
        <end position="34"/>
    </location>
</feature>
<dbReference type="InterPro" id="IPR001128">
    <property type="entry name" value="Cyt_P450"/>
</dbReference>
<keyword evidence="8" id="KW-1133">Transmembrane helix</keyword>
<keyword evidence="8" id="KW-0472">Membrane</keyword>
<evidence type="ECO:0000256" key="6">
    <source>
        <dbReference type="PIRSR" id="PIRSR602401-1"/>
    </source>
</evidence>
<dbReference type="STRING" id="1213859.L2FVC2"/>
<dbReference type="InterPro" id="IPR017972">
    <property type="entry name" value="Cyt_P450_CS"/>
</dbReference>
<dbReference type="PRINTS" id="PR00463">
    <property type="entry name" value="EP450I"/>
</dbReference>
<gene>
    <name evidence="9" type="ORF">CGGC5_9647</name>
</gene>
<proteinExistence type="inferred from homology"/>
<dbReference type="EMBL" id="KB020821">
    <property type="protein sequence ID" value="ELA30026.1"/>
    <property type="molecule type" value="Genomic_DNA"/>
</dbReference>
<comment type="similarity">
    <text evidence="1 7">Belongs to the cytochrome P450 family.</text>
</comment>
<evidence type="ECO:0000256" key="8">
    <source>
        <dbReference type="SAM" id="Phobius"/>
    </source>
</evidence>
<dbReference type="PROSITE" id="PS00086">
    <property type="entry name" value="CYTOCHROME_P450"/>
    <property type="match status" value="1"/>
</dbReference>
<dbReference type="Gene3D" id="1.10.630.10">
    <property type="entry name" value="Cytochrome P450"/>
    <property type="match status" value="2"/>
</dbReference>
<dbReference type="GO" id="GO:0020037">
    <property type="term" value="F:heme binding"/>
    <property type="evidence" value="ECO:0007669"/>
    <property type="project" value="InterPro"/>
</dbReference>
<dbReference type="GO" id="GO:0004497">
    <property type="term" value="F:monooxygenase activity"/>
    <property type="evidence" value="ECO:0007669"/>
    <property type="project" value="UniProtKB-KW"/>
</dbReference>
<keyword evidence="8" id="KW-0812">Transmembrane</keyword>
<dbReference type="GO" id="GO:0005506">
    <property type="term" value="F:iron ion binding"/>
    <property type="evidence" value="ECO:0007669"/>
    <property type="project" value="InterPro"/>
</dbReference>
<evidence type="ECO:0000256" key="3">
    <source>
        <dbReference type="ARBA" id="ARBA00023002"/>
    </source>
</evidence>
<dbReference type="AlphaFoldDB" id="L2FVC2"/>
<evidence type="ECO:0000313" key="9">
    <source>
        <dbReference type="EMBL" id="ELA30026.1"/>
    </source>
</evidence>
<dbReference type="Pfam" id="PF00067">
    <property type="entry name" value="p450"/>
    <property type="match status" value="2"/>
</dbReference>